<dbReference type="AlphaFoldDB" id="A0A365XZZ8"/>
<reference evidence="8 9" key="1">
    <citation type="submission" date="2018-05" db="EMBL/GenBank/DDBJ databases">
        <title>Chitinophaga sp. K3CV102501T nov., isolated from isolated from a monsoon evergreen broad-leaved forest soil.</title>
        <authorList>
            <person name="Lv Y."/>
        </authorList>
    </citation>
    <scope>NUCLEOTIDE SEQUENCE [LARGE SCALE GENOMIC DNA]</scope>
    <source>
        <strain evidence="8 9">GDMCC 1.1325</strain>
    </source>
</reference>
<name>A0A365XZZ8_9BACT</name>
<dbReference type="RefSeq" id="WP_113613754.1">
    <property type="nucleotide sequence ID" value="NZ_QFFJ01000001.1"/>
</dbReference>
<keyword evidence="9" id="KW-1185">Reference proteome</keyword>
<dbReference type="Pfam" id="PF07681">
    <property type="entry name" value="DoxX"/>
    <property type="match status" value="1"/>
</dbReference>
<evidence type="ECO:0000256" key="3">
    <source>
        <dbReference type="ARBA" id="ARBA00022475"/>
    </source>
</evidence>
<evidence type="ECO:0000256" key="6">
    <source>
        <dbReference type="ARBA" id="ARBA00023136"/>
    </source>
</evidence>
<keyword evidence="4 7" id="KW-0812">Transmembrane</keyword>
<evidence type="ECO:0000256" key="5">
    <source>
        <dbReference type="ARBA" id="ARBA00022989"/>
    </source>
</evidence>
<keyword evidence="5 7" id="KW-1133">Transmembrane helix</keyword>
<dbReference type="OrthoDB" id="9813193at2"/>
<evidence type="ECO:0000313" key="9">
    <source>
        <dbReference type="Proteomes" id="UP000253410"/>
    </source>
</evidence>
<proteinExistence type="inferred from homology"/>
<gene>
    <name evidence="8" type="ORF">DF182_00595</name>
</gene>
<dbReference type="InterPro" id="IPR032808">
    <property type="entry name" value="DoxX"/>
</dbReference>
<feature type="transmembrane region" description="Helical" evidence="7">
    <location>
        <begin position="114"/>
        <end position="133"/>
    </location>
</feature>
<dbReference type="PANTHER" id="PTHR33452">
    <property type="entry name" value="OXIDOREDUCTASE CATD-RELATED"/>
    <property type="match status" value="1"/>
</dbReference>
<dbReference type="GO" id="GO:0005886">
    <property type="term" value="C:plasma membrane"/>
    <property type="evidence" value="ECO:0007669"/>
    <property type="project" value="UniProtKB-SubCell"/>
</dbReference>
<dbReference type="PANTHER" id="PTHR33452:SF1">
    <property type="entry name" value="INNER MEMBRANE PROTEIN YPHA-RELATED"/>
    <property type="match status" value="1"/>
</dbReference>
<comment type="caution">
    <text evidence="8">The sequence shown here is derived from an EMBL/GenBank/DDBJ whole genome shotgun (WGS) entry which is preliminary data.</text>
</comment>
<evidence type="ECO:0000256" key="1">
    <source>
        <dbReference type="ARBA" id="ARBA00004651"/>
    </source>
</evidence>
<keyword evidence="6 7" id="KW-0472">Membrane</keyword>
<protein>
    <submittedName>
        <fullName evidence="8">DoxX family protein</fullName>
    </submittedName>
</protein>
<dbReference type="Proteomes" id="UP000253410">
    <property type="component" value="Unassembled WGS sequence"/>
</dbReference>
<comment type="subcellular location">
    <subcellularLocation>
        <location evidence="1">Cell membrane</location>
        <topology evidence="1">Multi-pass membrane protein</topology>
    </subcellularLocation>
</comment>
<dbReference type="InterPro" id="IPR051907">
    <property type="entry name" value="DoxX-like_oxidoreductase"/>
</dbReference>
<evidence type="ECO:0000256" key="2">
    <source>
        <dbReference type="ARBA" id="ARBA00006679"/>
    </source>
</evidence>
<comment type="similarity">
    <text evidence="2">Belongs to the DoxX family.</text>
</comment>
<sequence>MQNKNFPPYGYSYLLVRLLPGLVFLSEGIQKFVVPAELGPGRFEKIGFSHPEFWAYFTACFEILCGLLLIVGLIVRLAVVPLLIVMIVAFITTKIPILEQKGFWAMAHEYRTDFAMTLLLVFLLINGAGWPSADSRIVRIKKKRRF</sequence>
<organism evidence="8 9">
    <name type="scientific">Chitinophaga flava</name>
    <dbReference type="NCBI Taxonomy" id="2259036"/>
    <lineage>
        <taxon>Bacteria</taxon>
        <taxon>Pseudomonadati</taxon>
        <taxon>Bacteroidota</taxon>
        <taxon>Chitinophagia</taxon>
        <taxon>Chitinophagales</taxon>
        <taxon>Chitinophagaceae</taxon>
        <taxon>Chitinophaga</taxon>
    </lineage>
</organism>
<accession>A0A365XZZ8</accession>
<keyword evidence="3" id="KW-1003">Cell membrane</keyword>
<feature type="transmembrane region" description="Helical" evidence="7">
    <location>
        <begin position="53"/>
        <end position="71"/>
    </location>
</feature>
<evidence type="ECO:0000256" key="4">
    <source>
        <dbReference type="ARBA" id="ARBA00022692"/>
    </source>
</evidence>
<evidence type="ECO:0000256" key="7">
    <source>
        <dbReference type="SAM" id="Phobius"/>
    </source>
</evidence>
<feature type="transmembrane region" description="Helical" evidence="7">
    <location>
        <begin position="78"/>
        <end position="98"/>
    </location>
</feature>
<dbReference type="EMBL" id="QFFJ01000001">
    <property type="protein sequence ID" value="RBL91155.1"/>
    <property type="molecule type" value="Genomic_DNA"/>
</dbReference>
<evidence type="ECO:0000313" key="8">
    <source>
        <dbReference type="EMBL" id="RBL91155.1"/>
    </source>
</evidence>